<reference evidence="12" key="2">
    <citation type="submission" date="2015-01" db="EMBL/GenBank/DDBJ databases">
        <title>Evolutionary Origins and Diversification of the Mycorrhizal Mutualists.</title>
        <authorList>
            <consortium name="DOE Joint Genome Institute"/>
            <consortium name="Mycorrhizal Genomics Consortium"/>
            <person name="Kohler A."/>
            <person name="Kuo A."/>
            <person name="Nagy L.G."/>
            <person name="Floudas D."/>
            <person name="Copeland A."/>
            <person name="Barry K.W."/>
            <person name="Cichocki N."/>
            <person name="Veneault-Fourrey C."/>
            <person name="LaButti K."/>
            <person name="Lindquist E.A."/>
            <person name="Lipzen A."/>
            <person name="Lundell T."/>
            <person name="Morin E."/>
            <person name="Murat C."/>
            <person name="Riley R."/>
            <person name="Ohm R."/>
            <person name="Sun H."/>
            <person name="Tunlid A."/>
            <person name="Henrissat B."/>
            <person name="Grigoriev I.V."/>
            <person name="Hibbett D.S."/>
            <person name="Martin F."/>
        </authorList>
    </citation>
    <scope>NUCLEOTIDE SEQUENCE [LARGE SCALE GENOMIC DNA]</scope>
    <source>
        <strain evidence="12">h7</strain>
    </source>
</reference>
<dbReference type="PROSITE" id="PS00678">
    <property type="entry name" value="WD_REPEATS_1"/>
    <property type="match status" value="1"/>
</dbReference>
<dbReference type="Proteomes" id="UP000053424">
    <property type="component" value="Unassembled WGS sequence"/>
</dbReference>
<dbReference type="PROSITE" id="PS50294">
    <property type="entry name" value="WD_REPEATS_REGION"/>
    <property type="match status" value="2"/>
</dbReference>
<keyword evidence="12" id="KW-1185">Reference proteome</keyword>
<reference evidence="11 12" key="1">
    <citation type="submission" date="2014-04" db="EMBL/GenBank/DDBJ databases">
        <authorList>
            <consortium name="DOE Joint Genome Institute"/>
            <person name="Kuo A."/>
            <person name="Gay G."/>
            <person name="Dore J."/>
            <person name="Kohler A."/>
            <person name="Nagy L.G."/>
            <person name="Floudas D."/>
            <person name="Copeland A."/>
            <person name="Barry K.W."/>
            <person name="Cichocki N."/>
            <person name="Veneault-Fourrey C."/>
            <person name="LaButti K."/>
            <person name="Lindquist E.A."/>
            <person name="Lipzen A."/>
            <person name="Lundell T."/>
            <person name="Morin E."/>
            <person name="Murat C."/>
            <person name="Sun H."/>
            <person name="Tunlid A."/>
            <person name="Henrissat B."/>
            <person name="Grigoriev I.V."/>
            <person name="Hibbett D.S."/>
            <person name="Martin F."/>
            <person name="Nordberg H.P."/>
            <person name="Cantor M.N."/>
            <person name="Hua S.X."/>
        </authorList>
    </citation>
    <scope>NUCLEOTIDE SEQUENCE [LARGE SCALE GENOMIC DNA]</scope>
    <source>
        <strain evidence="12">h7</strain>
    </source>
</reference>
<dbReference type="InterPro" id="IPR019775">
    <property type="entry name" value="WD40_repeat_CS"/>
</dbReference>
<dbReference type="Gene3D" id="2.130.10.10">
    <property type="entry name" value="YVTN repeat-like/Quinoprotein amine dehydrogenase"/>
    <property type="match status" value="2"/>
</dbReference>
<keyword evidence="4" id="KW-0539">Nucleus</keyword>
<proteinExistence type="predicted"/>
<dbReference type="STRING" id="686832.A0A0C3C9B5"/>
<feature type="region of interest" description="Disordered" evidence="7">
    <location>
        <begin position="896"/>
        <end position="1048"/>
    </location>
</feature>
<dbReference type="EMBL" id="KN831772">
    <property type="protein sequence ID" value="KIM45435.1"/>
    <property type="molecule type" value="Genomic_DNA"/>
</dbReference>
<feature type="region of interest" description="Disordered" evidence="7">
    <location>
        <begin position="827"/>
        <end position="857"/>
    </location>
</feature>
<evidence type="ECO:0000256" key="2">
    <source>
        <dbReference type="ARBA" id="ARBA00022574"/>
    </source>
</evidence>
<comment type="subcellular location">
    <subcellularLocation>
        <location evidence="1">Nucleus</location>
    </subcellularLocation>
</comment>
<dbReference type="InterPro" id="IPR057646">
    <property type="entry name" value="WD40_WDHD1_1st"/>
</dbReference>
<dbReference type="OrthoDB" id="427368at2759"/>
<evidence type="ECO:0000256" key="3">
    <source>
        <dbReference type="ARBA" id="ARBA00022737"/>
    </source>
</evidence>
<evidence type="ECO:0000256" key="4">
    <source>
        <dbReference type="ARBA" id="ARBA00023242"/>
    </source>
</evidence>
<dbReference type="Pfam" id="PF20946">
    <property type="entry name" value="Ctf4_C"/>
    <property type="match status" value="1"/>
</dbReference>
<keyword evidence="2 5" id="KW-0853">WD repeat</keyword>
<dbReference type="GO" id="GO:0003682">
    <property type="term" value="F:chromatin binding"/>
    <property type="evidence" value="ECO:0007669"/>
    <property type="project" value="TreeGrafter"/>
</dbReference>
<evidence type="ECO:0000256" key="5">
    <source>
        <dbReference type="PROSITE-ProRule" id="PRU00221"/>
    </source>
</evidence>
<dbReference type="InterPro" id="IPR015943">
    <property type="entry name" value="WD40/YVTN_repeat-like_dom_sf"/>
</dbReference>
<dbReference type="InterPro" id="IPR048591">
    <property type="entry name" value="WDHD1/CFT4_hel"/>
</dbReference>
<dbReference type="HOGENOM" id="CLU_004219_1_0_1"/>
<feature type="repeat" description="WD" evidence="5">
    <location>
        <begin position="134"/>
        <end position="175"/>
    </location>
</feature>
<feature type="compositionally biased region" description="Polar residues" evidence="7">
    <location>
        <begin position="1025"/>
        <end position="1035"/>
    </location>
</feature>
<dbReference type="Pfam" id="PF12341">
    <property type="entry name" value="Mcl1_mid"/>
    <property type="match status" value="1"/>
</dbReference>
<evidence type="ECO:0000313" key="12">
    <source>
        <dbReference type="Proteomes" id="UP000053424"/>
    </source>
</evidence>
<dbReference type="Pfam" id="PF24817">
    <property type="entry name" value="WD40_WDHD1_1st"/>
    <property type="match status" value="1"/>
</dbReference>
<evidence type="ECO:0000256" key="1">
    <source>
        <dbReference type="ARBA" id="ARBA00004123"/>
    </source>
</evidence>
<sequence length="1077" mass="119658">MSKLITSSAHGTGHTCLAFSKDGSRAFTGGQDCIVRIWKVNEGAEQEPSTAIEAEAAVTSVAAADDCWLSGSEDTEVRRYSRDTSQFDAPLTSVAGVPVRCVAIDPKGRRVAVTSDELFVKVVDMEDIMKVNRLEGYTSGVRSATWHPRGTLLATCTCDGKIVIWNMSKEEPVLEKTIEGIIPAVIDTESTEFSYDCRVVWHTSGEYFFVAIRGHEIITISRSDWTKTSTFSDKNASGSVTALALSANGVYLASASQSRTYIWSTQTRRMIANQSGTPGTTITQLAFSPRENLIAWTDADGAFTRWPKPISDNFPDPVKVSIATNGATTIPVKPRTGLDLFGDLDDGPAPDVGGQDGDDVDLDDDMGDIDEGWIVDDMDGALHKEPDVRRWDGNVKEMVSITKAQPPFQPGSTPLENKKRYLAYNMVGVIEVTDQETHHIVNVDFFDRSLRKGYNFTDNFKYDLGYLGERGAVFACPPEADHPAEVFFKPYANWKTNDWTYSLPRKARCLGIAAGALPLASRNNTETELQGYGDVVVATSDNDLTFLSGTGRERRIMALGGDFVTMVASAEWVFVVHRAGSTTIDGSQNLSYTLINFEDFSVRQRDVLPVPKGHTLKWIGLTDQGAPAMYDTTGCVHVLTKYRIPHHASWARVMDTKLLERRQGKEESYWPVGITDSNFMCLILKGRQEHPGFPRPLIQELPMRIPFRRESPQEESLARETLHIQTMLDSLDDELTTDDIVTREKALDKELIILIQGACKSNNIPRAIELAKLSHYTSALDAAIKLPDFYRLVGLKEKIMMIKSEREEAEDRLILARNKRRRWLKPEPPLRQLAESSTSASRFDPLGDVRPPPAIERPGMARVTVPIIETTRYSSLAPTPIPHTTSLALESATWDNSQLMESPPPTESKRKHAEIEDSFPSSDFSMPPPKQKTNPFARKANPDSSKNPFARKSEPNKTIQKSESFFDKVDAAESEPAHRKRQSNAKAKEKKEGPKQATLFGMLPKTEKAPKVTKKPEPERLLVAQESQPESQMTDVTMADVESQDTQIETQETQEVLSSDWETQIVESAPVVLSSEL</sequence>
<dbReference type="GO" id="GO:0000278">
    <property type="term" value="P:mitotic cell cycle"/>
    <property type="evidence" value="ECO:0007669"/>
    <property type="project" value="TreeGrafter"/>
</dbReference>
<accession>A0A0C3C9B5</accession>
<dbReference type="GO" id="GO:0006261">
    <property type="term" value="P:DNA-templated DNA replication"/>
    <property type="evidence" value="ECO:0007669"/>
    <property type="project" value="TreeGrafter"/>
</dbReference>
<dbReference type="InterPro" id="IPR036322">
    <property type="entry name" value="WD40_repeat_dom_sf"/>
</dbReference>
<feature type="domain" description="WDHD1 first WD40" evidence="10">
    <location>
        <begin position="8"/>
        <end position="303"/>
    </location>
</feature>
<evidence type="ECO:0000259" key="9">
    <source>
        <dbReference type="Pfam" id="PF20946"/>
    </source>
</evidence>
<name>A0A0C3C9B5_HEBCY</name>
<gene>
    <name evidence="11" type="ORF">M413DRAFT_442112</name>
</gene>
<dbReference type="PANTHER" id="PTHR19932">
    <property type="entry name" value="WD REPEAT AND HMG-BOX DNA BINDING PROTEIN"/>
    <property type="match status" value="1"/>
</dbReference>
<organism evidence="11 12">
    <name type="scientific">Hebeloma cylindrosporum</name>
    <dbReference type="NCBI Taxonomy" id="76867"/>
    <lineage>
        <taxon>Eukaryota</taxon>
        <taxon>Fungi</taxon>
        <taxon>Dikarya</taxon>
        <taxon>Basidiomycota</taxon>
        <taxon>Agaricomycotina</taxon>
        <taxon>Agaricomycetes</taxon>
        <taxon>Agaricomycetidae</taxon>
        <taxon>Agaricales</taxon>
        <taxon>Agaricineae</taxon>
        <taxon>Hymenogastraceae</taxon>
        <taxon>Hebeloma</taxon>
    </lineage>
</organism>
<feature type="compositionally biased region" description="Basic and acidic residues" evidence="7">
    <location>
        <begin position="1005"/>
        <end position="1020"/>
    </location>
</feature>
<dbReference type="PROSITE" id="PS50082">
    <property type="entry name" value="WD_REPEATS_2"/>
    <property type="match status" value="2"/>
</dbReference>
<feature type="compositionally biased region" description="Basic and acidic residues" evidence="7">
    <location>
        <begin position="964"/>
        <end position="977"/>
    </location>
</feature>
<dbReference type="InterPro" id="IPR022100">
    <property type="entry name" value="WDHD1/CFT4_beta-prop_2nd"/>
</dbReference>
<keyword evidence="3" id="KW-0677">Repeat</keyword>
<evidence type="ECO:0000259" key="8">
    <source>
        <dbReference type="Pfam" id="PF12341"/>
    </source>
</evidence>
<dbReference type="GO" id="GO:0006281">
    <property type="term" value="P:DNA repair"/>
    <property type="evidence" value="ECO:0007669"/>
    <property type="project" value="TreeGrafter"/>
</dbReference>
<evidence type="ECO:0000256" key="6">
    <source>
        <dbReference type="SAM" id="Coils"/>
    </source>
</evidence>
<evidence type="ECO:0000256" key="7">
    <source>
        <dbReference type="SAM" id="MobiDB-lite"/>
    </source>
</evidence>
<feature type="coiled-coil region" evidence="6">
    <location>
        <begin position="792"/>
        <end position="819"/>
    </location>
</feature>
<evidence type="ECO:0000259" key="10">
    <source>
        <dbReference type="Pfam" id="PF24817"/>
    </source>
</evidence>
<dbReference type="SMART" id="SM00320">
    <property type="entry name" value="WD40"/>
    <property type="match status" value="6"/>
</dbReference>
<keyword evidence="6" id="KW-0175">Coiled coil</keyword>
<feature type="domain" description="WDHD1/CFT4 second beta-propeller" evidence="8">
    <location>
        <begin position="407"/>
        <end position="706"/>
    </location>
</feature>
<feature type="domain" description="WDHD1/CFT4 helical bundle" evidence="9">
    <location>
        <begin position="713"/>
        <end position="808"/>
    </location>
</feature>
<evidence type="ECO:0000313" key="11">
    <source>
        <dbReference type="EMBL" id="KIM45435.1"/>
    </source>
</evidence>
<dbReference type="InterPro" id="IPR001680">
    <property type="entry name" value="WD40_rpt"/>
</dbReference>
<dbReference type="SUPFAM" id="SSF50978">
    <property type="entry name" value="WD40 repeat-like"/>
    <property type="match status" value="1"/>
</dbReference>
<dbReference type="GO" id="GO:0043596">
    <property type="term" value="C:nuclear replication fork"/>
    <property type="evidence" value="ECO:0007669"/>
    <property type="project" value="TreeGrafter"/>
</dbReference>
<dbReference type="PANTHER" id="PTHR19932:SF10">
    <property type="entry name" value="WD REPEAT AND HMG-BOX DNA-BINDING PROTEIN 1"/>
    <property type="match status" value="1"/>
</dbReference>
<feature type="repeat" description="WD" evidence="5">
    <location>
        <begin position="7"/>
        <end position="48"/>
    </location>
</feature>
<protein>
    <submittedName>
        <fullName evidence="11">Uncharacterized protein</fullName>
    </submittedName>
</protein>
<dbReference type="AlphaFoldDB" id="A0A0C3C9B5"/>